<evidence type="ECO:0000313" key="7">
    <source>
        <dbReference type="EMBL" id="CAL29255.1"/>
    </source>
</evidence>
<feature type="transmembrane region" description="Helical" evidence="5">
    <location>
        <begin position="87"/>
        <end position="108"/>
    </location>
</feature>
<keyword evidence="4 5" id="KW-0472">Membrane</keyword>
<dbReference type="KEGG" id="sca:SCA_2352"/>
<keyword evidence="8" id="KW-1185">Reference proteome</keyword>
<dbReference type="RefSeq" id="WP_015901590.1">
    <property type="nucleotide sequence ID" value="NC_012121.1"/>
</dbReference>
<evidence type="ECO:0000256" key="3">
    <source>
        <dbReference type="ARBA" id="ARBA00022989"/>
    </source>
</evidence>
<feature type="transmembrane region" description="Helical" evidence="5">
    <location>
        <begin position="267"/>
        <end position="285"/>
    </location>
</feature>
<dbReference type="GO" id="GO:0016020">
    <property type="term" value="C:membrane"/>
    <property type="evidence" value="ECO:0007669"/>
    <property type="project" value="UniProtKB-SubCell"/>
</dbReference>
<feature type="transmembrane region" description="Helical" evidence="5">
    <location>
        <begin position="6"/>
        <end position="23"/>
    </location>
</feature>
<gene>
    <name evidence="7" type="ordered locus">Sca_2352</name>
</gene>
<feature type="transmembrane region" description="Helical" evidence="5">
    <location>
        <begin position="222"/>
        <end position="255"/>
    </location>
</feature>
<dbReference type="GeneID" id="93794797"/>
<dbReference type="eggNOG" id="ENOG5033DR3">
    <property type="taxonomic scope" value="Bacteria"/>
</dbReference>
<dbReference type="BioCyc" id="SCAR396513:SCA_RS11835-MONOMER"/>
<dbReference type="PANTHER" id="PTHR37422:SF17">
    <property type="entry name" value="O-ANTIGEN LIGASE"/>
    <property type="match status" value="1"/>
</dbReference>
<feature type="domain" description="O-antigen ligase-related" evidence="6">
    <location>
        <begin position="227"/>
        <end position="367"/>
    </location>
</feature>
<reference evidence="7 8" key="1">
    <citation type="journal article" date="2009" name="Appl. Environ. Microbiol.">
        <title>Genome analysis of the meat starter culture bacterium Staphylococcus carnosus TM300.</title>
        <authorList>
            <person name="Rosenstein R."/>
            <person name="Nerz C."/>
            <person name="Biswas L."/>
            <person name="Resch A."/>
            <person name="Raddatz G."/>
            <person name="Schuster S.C."/>
            <person name="Goetz F."/>
        </authorList>
    </citation>
    <scope>NUCLEOTIDE SEQUENCE [LARGE SCALE GENOMIC DNA]</scope>
    <source>
        <strain evidence="7 8">TM300</strain>
    </source>
</reference>
<protein>
    <recommendedName>
        <fullName evidence="6">O-antigen ligase-related domain-containing protein</fullName>
    </recommendedName>
</protein>
<feature type="transmembrane region" description="Helical" evidence="5">
    <location>
        <begin position="306"/>
        <end position="330"/>
    </location>
</feature>
<dbReference type="InterPro" id="IPR007016">
    <property type="entry name" value="O-antigen_ligase-rel_domated"/>
</dbReference>
<evidence type="ECO:0000256" key="5">
    <source>
        <dbReference type="SAM" id="Phobius"/>
    </source>
</evidence>
<evidence type="ECO:0000256" key="1">
    <source>
        <dbReference type="ARBA" id="ARBA00004141"/>
    </source>
</evidence>
<dbReference type="Proteomes" id="UP000000444">
    <property type="component" value="Chromosome"/>
</dbReference>
<evidence type="ECO:0000313" key="8">
    <source>
        <dbReference type="Proteomes" id="UP000000444"/>
    </source>
</evidence>
<organism evidence="7 8">
    <name type="scientific">Staphylococcus carnosus (strain TM300)</name>
    <dbReference type="NCBI Taxonomy" id="396513"/>
    <lineage>
        <taxon>Bacteria</taxon>
        <taxon>Bacillati</taxon>
        <taxon>Bacillota</taxon>
        <taxon>Bacilli</taxon>
        <taxon>Bacillales</taxon>
        <taxon>Staphylococcaceae</taxon>
        <taxon>Staphylococcus</taxon>
    </lineage>
</organism>
<evidence type="ECO:0000256" key="2">
    <source>
        <dbReference type="ARBA" id="ARBA00022692"/>
    </source>
</evidence>
<dbReference type="AlphaFoldDB" id="B9DIN0"/>
<comment type="subcellular location">
    <subcellularLocation>
        <location evidence="1">Membrane</location>
        <topology evidence="1">Multi-pass membrane protein</topology>
    </subcellularLocation>
</comment>
<proteinExistence type="predicted"/>
<keyword evidence="3 5" id="KW-1133">Transmembrane helix</keyword>
<dbReference type="EMBL" id="AM295250">
    <property type="protein sequence ID" value="CAL29255.1"/>
    <property type="molecule type" value="Genomic_DNA"/>
</dbReference>
<dbReference type="Pfam" id="PF04932">
    <property type="entry name" value="Wzy_C"/>
    <property type="match status" value="1"/>
</dbReference>
<dbReference type="PANTHER" id="PTHR37422">
    <property type="entry name" value="TEICHURONIC ACID BIOSYNTHESIS PROTEIN TUAE"/>
    <property type="match status" value="1"/>
</dbReference>
<dbReference type="OrthoDB" id="2418757at2"/>
<feature type="transmembrane region" description="Helical" evidence="5">
    <location>
        <begin position="145"/>
        <end position="163"/>
    </location>
</feature>
<keyword evidence="2 5" id="KW-0812">Transmembrane</keyword>
<dbReference type="InterPro" id="IPR051533">
    <property type="entry name" value="WaaL-like"/>
</dbReference>
<dbReference type="HOGENOM" id="CLU_632995_0_0_9"/>
<feature type="transmembrane region" description="Helical" evidence="5">
    <location>
        <begin position="387"/>
        <end position="408"/>
    </location>
</feature>
<name>B9DIN0_STACT</name>
<feature type="transmembrane region" description="Helical" evidence="5">
    <location>
        <begin position="114"/>
        <end position="133"/>
    </location>
</feature>
<evidence type="ECO:0000256" key="4">
    <source>
        <dbReference type="ARBA" id="ARBA00023136"/>
    </source>
</evidence>
<feature type="transmembrane region" description="Helical" evidence="5">
    <location>
        <begin position="62"/>
        <end position="80"/>
    </location>
</feature>
<feature type="transmembrane region" description="Helical" evidence="5">
    <location>
        <begin position="198"/>
        <end position="215"/>
    </location>
</feature>
<evidence type="ECO:0000259" key="6">
    <source>
        <dbReference type="Pfam" id="PF04932"/>
    </source>
</evidence>
<accession>B9DIN0</accession>
<feature type="transmembrane region" description="Helical" evidence="5">
    <location>
        <begin position="350"/>
        <end position="375"/>
    </location>
</feature>
<sequence>MKKLLFYLNVLLIFLLQFISEVVTPIPSALFALLCVTAFLLVRPSHIMGLYLYLILLSSGGVLYLVNVMFFIMVIIYFYNEMTMDNSIVFILGIIIIESVHVLINNSFGLDESIIKLFGFSICLLLFGFVRSLGKVIDIKATLNFLIFGLLGFTMITTGIYLFKYSISNYFTEIKRFGFVPYKTEDGIGGLIINPNTLGKYCAFVIASILALSSFRKIKLNIWYIFALGVAAVVGLLTLSRTFLLVMALVMLIYLFTSVGARNIFSIFTFIAVILIFIIILYSNEGLYDSLYNRIFETDDISGSRFLIYSQYTAILFSHFSILLFGVGMQNYMEKFSELDNLINQSTHNVLLEVLSSWGVIGLLIVIILFSLIIMQSKVKKLKNSKRIIILLPFLVVVLSAFFGQFFISYYHTFSITIFSLVILYSDGVINHD</sequence>